<accession>A0A183UVW9</accession>
<sequence>MPFVLERLAIPNITIARNVMRFLSPANIARISSLACGYWRTLAEDNRLWREKCEEINVNDGKCERAEYLRSKGRDKIGVNRLVPISGCTVKPTTALEKTPSKSNTLHTMEYGMPDAEVGGAIGIDLDW</sequence>
<reference evidence="2 3" key="2">
    <citation type="submission" date="2018-11" db="EMBL/GenBank/DDBJ databases">
        <authorList>
            <consortium name="Pathogen Informatics"/>
        </authorList>
    </citation>
    <scope>NUCLEOTIDE SEQUENCE [LARGE SCALE GENOMIC DNA]</scope>
</reference>
<proteinExistence type="predicted"/>
<dbReference type="AlphaFoldDB" id="A0A183UVW9"/>
<reference evidence="4" key="1">
    <citation type="submission" date="2016-06" db="UniProtKB">
        <authorList>
            <consortium name="WormBaseParasite"/>
        </authorList>
    </citation>
    <scope>IDENTIFICATION</scope>
</reference>
<feature type="domain" description="F-box" evidence="1">
    <location>
        <begin position="18"/>
        <end position="53"/>
    </location>
</feature>
<evidence type="ECO:0000313" key="3">
    <source>
        <dbReference type="Proteomes" id="UP000050794"/>
    </source>
</evidence>
<dbReference type="SUPFAM" id="SSF81383">
    <property type="entry name" value="F-box domain"/>
    <property type="match status" value="1"/>
</dbReference>
<dbReference type="InterPro" id="IPR036047">
    <property type="entry name" value="F-box-like_dom_sf"/>
</dbReference>
<evidence type="ECO:0000313" key="2">
    <source>
        <dbReference type="EMBL" id="VDM43960.1"/>
    </source>
</evidence>
<gene>
    <name evidence="2" type="ORF">TCNE_LOCUS12639</name>
</gene>
<dbReference type="Pfam" id="PF12937">
    <property type="entry name" value="F-box-like"/>
    <property type="match status" value="1"/>
</dbReference>
<dbReference type="Proteomes" id="UP000050794">
    <property type="component" value="Unassembled WGS sequence"/>
</dbReference>
<dbReference type="EMBL" id="UYWY01021358">
    <property type="protein sequence ID" value="VDM43960.1"/>
    <property type="molecule type" value="Genomic_DNA"/>
</dbReference>
<keyword evidence="3" id="KW-1185">Reference proteome</keyword>
<evidence type="ECO:0000259" key="1">
    <source>
        <dbReference type="Pfam" id="PF12937"/>
    </source>
</evidence>
<dbReference type="WBParaSite" id="TCNE_0001263901-mRNA-1">
    <property type="protein sequence ID" value="TCNE_0001263901-mRNA-1"/>
    <property type="gene ID" value="TCNE_0001263901"/>
</dbReference>
<dbReference type="Gene3D" id="1.20.1280.50">
    <property type="match status" value="1"/>
</dbReference>
<name>A0A183UVW9_TOXCA</name>
<dbReference type="InterPro" id="IPR001810">
    <property type="entry name" value="F-box_dom"/>
</dbReference>
<protein>
    <submittedName>
        <fullName evidence="4">F-box domain-containing protein</fullName>
    </submittedName>
</protein>
<organism evidence="3 4">
    <name type="scientific">Toxocara canis</name>
    <name type="common">Canine roundworm</name>
    <dbReference type="NCBI Taxonomy" id="6265"/>
    <lineage>
        <taxon>Eukaryota</taxon>
        <taxon>Metazoa</taxon>
        <taxon>Ecdysozoa</taxon>
        <taxon>Nematoda</taxon>
        <taxon>Chromadorea</taxon>
        <taxon>Rhabditida</taxon>
        <taxon>Spirurina</taxon>
        <taxon>Ascaridomorpha</taxon>
        <taxon>Ascaridoidea</taxon>
        <taxon>Toxocaridae</taxon>
        <taxon>Toxocara</taxon>
    </lineage>
</organism>
<evidence type="ECO:0000313" key="4">
    <source>
        <dbReference type="WBParaSite" id="TCNE_0001263901-mRNA-1"/>
    </source>
</evidence>